<keyword evidence="5" id="KW-1185">Reference proteome</keyword>
<dbReference type="Proteomes" id="UP000245765">
    <property type="component" value="Unassembled WGS sequence"/>
</dbReference>
<gene>
    <name evidence="4" type="ORF">DFH01_04725</name>
</gene>
<feature type="domain" description="PNPLA" evidence="3">
    <location>
        <begin position="8"/>
        <end position="203"/>
    </location>
</feature>
<dbReference type="Gene3D" id="3.40.1090.10">
    <property type="entry name" value="Cytosolic phospholipase A2 catalytic domain"/>
    <property type="match status" value="1"/>
</dbReference>
<sequence>MPAPKVAIACQGGGSHAAFTAGVLAGLFSPAHRDRFVPLALSGTSGGAVCAALAWSGLLARGPDEAVRRLDGFWDELAARDPLEAWLNAWTQLLYALPFTVNASPYAYSPAAEPRLRALLQTWLQPEALPADPAARVRPYLRVGVADVLRGGGAALGGEDSEFSVDDVVASAAVPPLFRAVGARGRLWWDGLYAHNPPIGALLDLPEKPEEIWVIRLNPLARREEPRTVEAIEDRRNEMAGNLPLDEELSGIALVNRLLAAAPVLGERFGYRPVTVREVALPLEELSYASKLDRSAAHLDRLSALGRDLAPRLFDPASVTVRPEG</sequence>
<dbReference type="GO" id="GO:0016042">
    <property type="term" value="P:lipid catabolic process"/>
    <property type="evidence" value="ECO:0007669"/>
    <property type="project" value="UniProtKB-UniRule"/>
</dbReference>
<feature type="short sequence motif" description="GXSXG" evidence="2">
    <location>
        <begin position="43"/>
        <end position="47"/>
    </location>
</feature>
<dbReference type="PROSITE" id="PS51635">
    <property type="entry name" value="PNPLA"/>
    <property type="match status" value="1"/>
</dbReference>
<dbReference type="RefSeq" id="WP_109869205.1">
    <property type="nucleotide sequence ID" value="NZ_QGNA01000001.1"/>
</dbReference>
<comment type="caution">
    <text evidence="4">The sequence shown here is derived from an EMBL/GenBank/DDBJ whole genome shotgun (WGS) entry which is preliminary data.</text>
</comment>
<evidence type="ECO:0000259" key="3">
    <source>
        <dbReference type="PROSITE" id="PS51635"/>
    </source>
</evidence>
<dbReference type="AlphaFoldDB" id="A0A317FHM6"/>
<dbReference type="InterPro" id="IPR002641">
    <property type="entry name" value="PNPLA_dom"/>
</dbReference>
<accession>A0A317FHM6</accession>
<protein>
    <submittedName>
        <fullName evidence="4">Patatin</fullName>
    </submittedName>
</protein>
<dbReference type="SUPFAM" id="SSF52151">
    <property type="entry name" value="FabD/lysophospholipase-like"/>
    <property type="match status" value="1"/>
</dbReference>
<proteinExistence type="predicted"/>
<dbReference type="InterPro" id="IPR016035">
    <property type="entry name" value="Acyl_Trfase/lysoPLipase"/>
</dbReference>
<dbReference type="Pfam" id="PF01734">
    <property type="entry name" value="Patatin"/>
    <property type="match status" value="1"/>
</dbReference>
<evidence type="ECO:0000256" key="1">
    <source>
        <dbReference type="ARBA" id="ARBA00023098"/>
    </source>
</evidence>
<evidence type="ECO:0000256" key="2">
    <source>
        <dbReference type="PROSITE-ProRule" id="PRU01161"/>
    </source>
</evidence>
<comment type="caution">
    <text evidence="2">Lacks conserved residue(s) required for the propagation of feature annotation.</text>
</comment>
<name>A0A317FHM6_9PROT</name>
<dbReference type="GO" id="GO:0016787">
    <property type="term" value="F:hydrolase activity"/>
    <property type="evidence" value="ECO:0007669"/>
    <property type="project" value="UniProtKB-UniRule"/>
</dbReference>
<keyword evidence="2" id="KW-0378">Hydrolase</keyword>
<evidence type="ECO:0000313" key="4">
    <source>
        <dbReference type="EMBL" id="PWS38584.1"/>
    </source>
</evidence>
<organism evidence="4 5">
    <name type="scientific">Falsiroseomonas bella</name>
    <dbReference type="NCBI Taxonomy" id="2184016"/>
    <lineage>
        <taxon>Bacteria</taxon>
        <taxon>Pseudomonadati</taxon>
        <taxon>Pseudomonadota</taxon>
        <taxon>Alphaproteobacteria</taxon>
        <taxon>Acetobacterales</taxon>
        <taxon>Roseomonadaceae</taxon>
        <taxon>Falsiroseomonas</taxon>
    </lineage>
</organism>
<feature type="active site" description="Proton acceptor" evidence="2">
    <location>
        <position position="190"/>
    </location>
</feature>
<feature type="active site" description="Nucleophile" evidence="2">
    <location>
        <position position="45"/>
    </location>
</feature>
<keyword evidence="2" id="KW-0442">Lipid degradation</keyword>
<evidence type="ECO:0000313" key="5">
    <source>
        <dbReference type="Proteomes" id="UP000245765"/>
    </source>
</evidence>
<dbReference type="OrthoDB" id="9807112at2"/>
<dbReference type="EMBL" id="QGNA01000001">
    <property type="protein sequence ID" value="PWS38584.1"/>
    <property type="molecule type" value="Genomic_DNA"/>
</dbReference>
<keyword evidence="1 2" id="KW-0443">Lipid metabolism</keyword>
<reference evidence="5" key="1">
    <citation type="submission" date="2018-05" db="EMBL/GenBank/DDBJ databases">
        <authorList>
            <person name="Du Z."/>
            <person name="Wang X."/>
        </authorList>
    </citation>
    <scope>NUCLEOTIDE SEQUENCE [LARGE SCALE GENOMIC DNA]</scope>
    <source>
        <strain evidence="5">CQN31</strain>
    </source>
</reference>